<dbReference type="AlphaFoldDB" id="A0A2W5RNZ4"/>
<protein>
    <submittedName>
        <fullName evidence="1">Phage tail protein I</fullName>
    </submittedName>
</protein>
<dbReference type="Proteomes" id="UP000249282">
    <property type="component" value="Unassembled WGS sequence"/>
</dbReference>
<dbReference type="Pfam" id="PF09684">
    <property type="entry name" value="Tail_P2_I"/>
    <property type="match status" value="1"/>
</dbReference>
<evidence type="ECO:0000313" key="1">
    <source>
        <dbReference type="EMBL" id="PZQ92328.1"/>
    </source>
</evidence>
<proteinExistence type="predicted"/>
<accession>A0A2W5RNZ4</accession>
<evidence type="ECO:0000313" key="2">
    <source>
        <dbReference type="Proteomes" id="UP000249282"/>
    </source>
</evidence>
<organism evidence="1 2">
    <name type="scientific">Acinetobacter johnsonii</name>
    <dbReference type="NCBI Taxonomy" id="40214"/>
    <lineage>
        <taxon>Bacteria</taxon>
        <taxon>Pseudomonadati</taxon>
        <taxon>Pseudomonadota</taxon>
        <taxon>Gammaproteobacteria</taxon>
        <taxon>Moraxellales</taxon>
        <taxon>Moraxellaceae</taxon>
        <taxon>Acinetobacter</taxon>
    </lineage>
</organism>
<gene>
    <name evidence="1" type="ORF">DI542_05565</name>
</gene>
<name>A0A2W5RNZ4_ACIJO</name>
<dbReference type="NCBIfam" id="TIGR01634">
    <property type="entry name" value="tail_P2_I"/>
    <property type="match status" value="1"/>
</dbReference>
<dbReference type="EMBL" id="QFQJ01000020">
    <property type="protein sequence ID" value="PZQ92328.1"/>
    <property type="molecule type" value="Genomic_DNA"/>
</dbReference>
<sequence length="174" mass="19932">MSKLLPPNATKLEKNIEQLGEKISNLPVPFVDLHRIDRCPVAHLPWLAWQHRVEYWLPEWSEQEKRNAIQQSQSFNAQRGTRSSIKSLLGTVVTFFQIKAWYEFTPKHQPFSFVVIIDPLHLLSIDQLLQVQTAIEATKSARDNYSISAHVQSEGYLWLGGACVTGETVYMEAI</sequence>
<dbReference type="InterPro" id="IPR006521">
    <property type="entry name" value="Tail_protein_I"/>
</dbReference>
<comment type="caution">
    <text evidence="1">The sequence shown here is derived from an EMBL/GenBank/DDBJ whole genome shotgun (WGS) entry which is preliminary data.</text>
</comment>
<dbReference type="RefSeq" id="WP_004984397.1">
    <property type="nucleotide sequence ID" value="NZ_KB849708.1"/>
</dbReference>
<reference evidence="1 2" key="1">
    <citation type="submission" date="2017-11" db="EMBL/GenBank/DDBJ databases">
        <title>Infants hospitalized years apart are colonized by the same room-sourced microbial strains.</title>
        <authorList>
            <person name="Brooks B."/>
            <person name="Olm M.R."/>
            <person name="Firek B.A."/>
            <person name="Baker R."/>
            <person name="Thomas B.C."/>
            <person name="Morowitz M.J."/>
            <person name="Banfield J.F."/>
        </authorList>
    </citation>
    <scope>NUCLEOTIDE SEQUENCE [LARGE SCALE GENOMIC DNA]</scope>
    <source>
        <strain evidence="1">S2_003_000_R3_20</strain>
    </source>
</reference>